<dbReference type="InterPro" id="IPR036265">
    <property type="entry name" value="HIT-like_sf"/>
</dbReference>
<organism evidence="1 2">
    <name type="scientific">Candidatus Magasanikbacteria bacterium CG1_02_32_51</name>
    <dbReference type="NCBI Taxonomy" id="1805238"/>
    <lineage>
        <taxon>Bacteria</taxon>
        <taxon>Candidatus Magasanikiibacteriota</taxon>
    </lineage>
</organism>
<dbReference type="SUPFAM" id="SSF54197">
    <property type="entry name" value="HIT-like"/>
    <property type="match status" value="1"/>
</dbReference>
<evidence type="ECO:0000313" key="2">
    <source>
        <dbReference type="Proteomes" id="UP000181941"/>
    </source>
</evidence>
<accession>A0A1J4UCZ8</accession>
<dbReference type="EMBL" id="MNVC01000012">
    <property type="protein sequence ID" value="OIO20103.1"/>
    <property type="molecule type" value="Genomic_DNA"/>
</dbReference>
<evidence type="ECO:0000313" key="1">
    <source>
        <dbReference type="EMBL" id="OIO20103.1"/>
    </source>
</evidence>
<proteinExistence type="predicted"/>
<gene>
    <name evidence="1" type="ORF">AUJ23_00910</name>
</gene>
<dbReference type="STRING" id="1805238.AUJ23_00910"/>
<name>A0A1J4UCZ8_9BACT</name>
<protein>
    <recommendedName>
        <fullName evidence="3">HIT domain-containing protein</fullName>
    </recommendedName>
</protein>
<dbReference type="AlphaFoldDB" id="A0A1J4UCZ8"/>
<comment type="caution">
    <text evidence="1">The sequence shown here is derived from an EMBL/GenBank/DDBJ whole genome shotgun (WGS) entry which is preliminary data.</text>
</comment>
<dbReference type="Proteomes" id="UP000181941">
    <property type="component" value="Unassembled WGS sequence"/>
</dbReference>
<evidence type="ECO:0008006" key="3">
    <source>
        <dbReference type="Google" id="ProtNLM"/>
    </source>
</evidence>
<reference evidence="1 2" key="1">
    <citation type="journal article" date="2016" name="Environ. Microbiol.">
        <title>Genomic resolution of a cold subsurface aquifer community provides metabolic insights for novel microbes adapted to high CO concentrations.</title>
        <authorList>
            <person name="Probst A.J."/>
            <person name="Castelle C.J."/>
            <person name="Singh A."/>
            <person name="Brown C.T."/>
            <person name="Anantharaman K."/>
            <person name="Sharon I."/>
            <person name="Hug L.A."/>
            <person name="Burstein D."/>
            <person name="Emerson J.B."/>
            <person name="Thomas B.C."/>
            <person name="Banfield J.F."/>
        </authorList>
    </citation>
    <scope>NUCLEOTIDE SEQUENCE [LARGE SCALE GENOMIC DNA]</scope>
    <source>
        <strain evidence="1">CG1_02_32_51</strain>
    </source>
</reference>
<sequence>MKDSKITLTEIEDERKAYVIKEYPSGFLLLADKQIVPVMCIFRAKIEVEDITDLTDEEYSNFARDFREALIYIKSKLLQDKNFVRLNWDKLDNELKKLHMWIIPRYKWEGDELSMPLWTHNMKERWKKAKSPSEELIQSFKN</sequence>
<dbReference type="Gene3D" id="3.30.428.10">
    <property type="entry name" value="HIT-like"/>
    <property type="match status" value="1"/>
</dbReference>